<dbReference type="Proteomes" id="UP000823631">
    <property type="component" value="Unassembled WGS sequence"/>
</dbReference>
<evidence type="ECO:0000313" key="3">
    <source>
        <dbReference type="Proteomes" id="UP000823631"/>
    </source>
</evidence>
<dbReference type="GO" id="GO:1903189">
    <property type="term" value="P:glyoxal metabolic process"/>
    <property type="evidence" value="ECO:0007669"/>
    <property type="project" value="TreeGrafter"/>
</dbReference>
<proteinExistence type="predicted"/>
<sequence length="184" mass="19214">MKALVCYADGSEDIEVTSITDILTRGGIEVTKAAVKPEGVEVTLAHGTRVVCDKNIAACTDTYDVIAIPGGLTGSENCRDCPILTEKLKAQRAAGRYVAAICAAPGFVLAHHGIITDEVKATGYPGCADNIKNYSPEGAVVDEAAKVITGKGPAFSFAFAFKILQCLKGADVTAQVKSGMLYQD</sequence>
<dbReference type="InterPro" id="IPR006287">
    <property type="entry name" value="DJ-1"/>
</dbReference>
<evidence type="ECO:0000313" key="2">
    <source>
        <dbReference type="EMBL" id="MBO8416548.1"/>
    </source>
</evidence>
<organism evidence="2 3">
    <name type="scientific">Candidatus Avisuccinivibrio stercorigallinarum</name>
    <dbReference type="NCBI Taxonomy" id="2840704"/>
    <lineage>
        <taxon>Bacteria</taxon>
        <taxon>Pseudomonadati</taxon>
        <taxon>Pseudomonadota</taxon>
        <taxon>Gammaproteobacteria</taxon>
        <taxon>Aeromonadales</taxon>
        <taxon>Succinivibrionaceae</taxon>
        <taxon>Succinivibrionaceae incertae sedis</taxon>
        <taxon>Candidatus Avisuccinivibrio</taxon>
    </lineage>
</organism>
<dbReference type="Gene3D" id="3.40.50.880">
    <property type="match status" value="1"/>
</dbReference>
<reference evidence="2" key="1">
    <citation type="submission" date="2020-10" db="EMBL/GenBank/DDBJ databases">
        <authorList>
            <person name="Gilroy R."/>
        </authorList>
    </citation>
    <scope>NUCLEOTIDE SEQUENCE</scope>
    <source>
        <strain evidence="2">17213</strain>
    </source>
</reference>
<dbReference type="InterPro" id="IPR029062">
    <property type="entry name" value="Class_I_gatase-like"/>
</dbReference>
<protein>
    <submittedName>
        <fullName evidence="2">DJ-1/PfpI family protein</fullName>
    </submittedName>
</protein>
<dbReference type="Pfam" id="PF01965">
    <property type="entry name" value="DJ-1_PfpI"/>
    <property type="match status" value="1"/>
</dbReference>
<dbReference type="GO" id="GO:0005737">
    <property type="term" value="C:cytoplasm"/>
    <property type="evidence" value="ECO:0007669"/>
    <property type="project" value="TreeGrafter"/>
</dbReference>
<dbReference type="InterPro" id="IPR002818">
    <property type="entry name" value="DJ-1/PfpI"/>
</dbReference>
<dbReference type="PANTHER" id="PTHR48094">
    <property type="entry name" value="PROTEIN/NUCLEIC ACID DEGLYCASE DJ-1-RELATED"/>
    <property type="match status" value="1"/>
</dbReference>
<name>A0A9D9DCM2_9GAMM</name>
<accession>A0A9D9DCM2</accession>
<dbReference type="AlphaFoldDB" id="A0A9D9DCM2"/>
<gene>
    <name evidence="2" type="ORF">IAB19_09225</name>
</gene>
<dbReference type="EMBL" id="JADINH010000182">
    <property type="protein sequence ID" value="MBO8416548.1"/>
    <property type="molecule type" value="Genomic_DNA"/>
</dbReference>
<reference evidence="2" key="2">
    <citation type="journal article" date="2021" name="PeerJ">
        <title>Extensive microbial diversity within the chicken gut microbiome revealed by metagenomics and culture.</title>
        <authorList>
            <person name="Gilroy R."/>
            <person name="Ravi A."/>
            <person name="Getino M."/>
            <person name="Pursley I."/>
            <person name="Horton D.L."/>
            <person name="Alikhan N.F."/>
            <person name="Baker D."/>
            <person name="Gharbi K."/>
            <person name="Hall N."/>
            <person name="Watson M."/>
            <person name="Adriaenssens E.M."/>
            <person name="Foster-Nyarko E."/>
            <person name="Jarju S."/>
            <person name="Secka A."/>
            <person name="Antonio M."/>
            <person name="Oren A."/>
            <person name="Chaudhuri R.R."/>
            <person name="La Ragione R."/>
            <person name="Hildebrand F."/>
            <person name="Pallen M.J."/>
        </authorList>
    </citation>
    <scope>NUCLEOTIDE SEQUENCE</scope>
    <source>
        <strain evidence="2">17213</strain>
    </source>
</reference>
<feature type="domain" description="DJ-1/PfpI" evidence="1">
    <location>
        <begin position="1"/>
        <end position="165"/>
    </location>
</feature>
<dbReference type="SUPFAM" id="SSF52317">
    <property type="entry name" value="Class I glutamine amidotransferase-like"/>
    <property type="match status" value="1"/>
</dbReference>
<dbReference type="NCBIfam" id="TIGR01383">
    <property type="entry name" value="not_thiJ"/>
    <property type="match status" value="1"/>
</dbReference>
<comment type="caution">
    <text evidence="2">The sequence shown here is derived from an EMBL/GenBank/DDBJ whole genome shotgun (WGS) entry which is preliminary data.</text>
</comment>
<dbReference type="CDD" id="cd03135">
    <property type="entry name" value="GATase1_DJ-1"/>
    <property type="match status" value="1"/>
</dbReference>
<dbReference type="PANTHER" id="PTHR48094:SF12">
    <property type="entry name" value="PARKINSON DISEASE PROTEIN 7 HOMOLOG"/>
    <property type="match status" value="1"/>
</dbReference>
<evidence type="ECO:0000259" key="1">
    <source>
        <dbReference type="Pfam" id="PF01965"/>
    </source>
</evidence>
<dbReference type="InterPro" id="IPR050325">
    <property type="entry name" value="Prot/Nucl_acid_deglycase"/>
</dbReference>